<gene>
    <name evidence="2" type="ORF">CDAR_174001</name>
</gene>
<keyword evidence="1" id="KW-0732">Signal</keyword>
<dbReference type="AlphaFoldDB" id="A0AAV4TX06"/>
<evidence type="ECO:0000256" key="1">
    <source>
        <dbReference type="SAM" id="SignalP"/>
    </source>
</evidence>
<comment type="caution">
    <text evidence="2">The sequence shown here is derived from an EMBL/GenBank/DDBJ whole genome shotgun (WGS) entry which is preliminary data.</text>
</comment>
<sequence>MATHPRVVFVVVFVIISCCSCDVISNSLDDNEMSNDLESISYTHVLYPRDQFLEDFKADFLQKLNLPEAPVVEEVVNVSSEVVDLLMEKHDDRFQARSIVRPHNSE</sequence>
<accession>A0AAV4TX06</accession>
<dbReference type="Proteomes" id="UP001054837">
    <property type="component" value="Unassembled WGS sequence"/>
</dbReference>
<protein>
    <submittedName>
        <fullName evidence="2">Uncharacterized protein</fullName>
    </submittedName>
</protein>
<feature type="chain" id="PRO_5043506659" evidence="1">
    <location>
        <begin position="22"/>
        <end position="106"/>
    </location>
</feature>
<name>A0AAV4TX06_9ARAC</name>
<evidence type="ECO:0000313" key="2">
    <source>
        <dbReference type="EMBL" id="GIY49704.1"/>
    </source>
</evidence>
<reference evidence="2 3" key="1">
    <citation type="submission" date="2021-06" db="EMBL/GenBank/DDBJ databases">
        <title>Caerostris darwini draft genome.</title>
        <authorList>
            <person name="Kono N."/>
            <person name="Arakawa K."/>
        </authorList>
    </citation>
    <scope>NUCLEOTIDE SEQUENCE [LARGE SCALE GENOMIC DNA]</scope>
</reference>
<keyword evidence="3" id="KW-1185">Reference proteome</keyword>
<organism evidence="2 3">
    <name type="scientific">Caerostris darwini</name>
    <dbReference type="NCBI Taxonomy" id="1538125"/>
    <lineage>
        <taxon>Eukaryota</taxon>
        <taxon>Metazoa</taxon>
        <taxon>Ecdysozoa</taxon>
        <taxon>Arthropoda</taxon>
        <taxon>Chelicerata</taxon>
        <taxon>Arachnida</taxon>
        <taxon>Araneae</taxon>
        <taxon>Araneomorphae</taxon>
        <taxon>Entelegynae</taxon>
        <taxon>Araneoidea</taxon>
        <taxon>Araneidae</taxon>
        <taxon>Caerostris</taxon>
    </lineage>
</organism>
<proteinExistence type="predicted"/>
<feature type="signal peptide" evidence="1">
    <location>
        <begin position="1"/>
        <end position="21"/>
    </location>
</feature>
<dbReference type="PROSITE" id="PS51257">
    <property type="entry name" value="PROKAR_LIPOPROTEIN"/>
    <property type="match status" value="1"/>
</dbReference>
<dbReference type="EMBL" id="BPLQ01010263">
    <property type="protein sequence ID" value="GIY49704.1"/>
    <property type="molecule type" value="Genomic_DNA"/>
</dbReference>
<evidence type="ECO:0000313" key="3">
    <source>
        <dbReference type="Proteomes" id="UP001054837"/>
    </source>
</evidence>